<dbReference type="SUPFAM" id="SSF46955">
    <property type="entry name" value="Putative DNA-binding domain"/>
    <property type="match status" value="1"/>
</dbReference>
<dbReference type="Proteomes" id="UP001165263">
    <property type="component" value="Unassembled WGS sequence"/>
</dbReference>
<dbReference type="RefSeq" id="WP_259450717.1">
    <property type="nucleotide sequence ID" value="NZ_CP119520.1"/>
</dbReference>
<reference evidence="1" key="1">
    <citation type="submission" date="2022-08" db="EMBL/GenBank/DDBJ databases">
        <title>Reclassification of Massilia species as members of the genera Telluria, Duganella, Pseudoduganella, Mokoshia gen. nov. and Zemynaea gen. nov. using orthogonal and non-orthogonal genome-based approaches.</title>
        <authorList>
            <person name="Bowman J.P."/>
        </authorList>
    </citation>
    <scope>NUCLEOTIDE SEQUENCE</scope>
    <source>
        <strain evidence="1">LMG 11547</strain>
    </source>
</reference>
<accession>A0ABT2C2Q4</accession>
<gene>
    <name evidence="1" type="ORF">NX786_20265</name>
</gene>
<dbReference type="EMBL" id="JANUHC010000007">
    <property type="protein sequence ID" value="MCS0631665.1"/>
    <property type="molecule type" value="Genomic_DNA"/>
</dbReference>
<name>A0ABT2C2Q4_9BURK</name>
<proteinExistence type="predicted"/>
<keyword evidence="2" id="KW-1185">Reference proteome</keyword>
<organism evidence="1 2">
    <name type="scientific">Telluria mixta</name>
    <dbReference type="NCBI Taxonomy" id="34071"/>
    <lineage>
        <taxon>Bacteria</taxon>
        <taxon>Pseudomonadati</taxon>
        <taxon>Pseudomonadota</taxon>
        <taxon>Betaproteobacteria</taxon>
        <taxon>Burkholderiales</taxon>
        <taxon>Oxalobacteraceae</taxon>
        <taxon>Telluria group</taxon>
        <taxon>Telluria</taxon>
    </lineage>
</organism>
<evidence type="ECO:0000313" key="1">
    <source>
        <dbReference type="EMBL" id="MCS0631665.1"/>
    </source>
</evidence>
<comment type="caution">
    <text evidence="1">The sequence shown here is derived from an EMBL/GenBank/DDBJ whole genome shotgun (WGS) entry which is preliminary data.</text>
</comment>
<sequence length="67" mass="7588">MQTKVIRIADIATTPTKPGMLPVSPATIWRWVRDGKFPKPFNIGARTTVWDYDEIQTYIARQAGTPL</sequence>
<dbReference type="InterPro" id="IPR009061">
    <property type="entry name" value="DNA-bd_dom_put_sf"/>
</dbReference>
<dbReference type="Pfam" id="PF05930">
    <property type="entry name" value="Phage_AlpA"/>
    <property type="match status" value="1"/>
</dbReference>
<protein>
    <submittedName>
        <fullName evidence="1">AlpA family phage regulatory protein</fullName>
    </submittedName>
</protein>
<dbReference type="Gene3D" id="1.10.238.160">
    <property type="match status" value="1"/>
</dbReference>
<dbReference type="InterPro" id="IPR010260">
    <property type="entry name" value="AlpA"/>
</dbReference>
<evidence type="ECO:0000313" key="2">
    <source>
        <dbReference type="Proteomes" id="UP001165263"/>
    </source>
</evidence>